<dbReference type="Proteomes" id="UP001610432">
    <property type="component" value="Unassembled WGS sequence"/>
</dbReference>
<keyword evidence="2" id="KW-0472">Membrane</keyword>
<gene>
    <name evidence="3" type="ORF">BJX67DRAFT_278976</name>
</gene>
<evidence type="ECO:0000256" key="1">
    <source>
        <dbReference type="SAM" id="MobiDB-lite"/>
    </source>
</evidence>
<dbReference type="GeneID" id="98141679"/>
<organism evidence="3 4">
    <name type="scientific">Aspergillus lucknowensis</name>
    <dbReference type="NCBI Taxonomy" id="176173"/>
    <lineage>
        <taxon>Eukaryota</taxon>
        <taxon>Fungi</taxon>
        <taxon>Dikarya</taxon>
        <taxon>Ascomycota</taxon>
        <taxon>Pezizomycotina</taxon>
        <taxon>Eurotiomycetes</taxon>
        <taxon>Eurotiomycetidae</taxon>
        <taxon>Eurotiales</taxon>
        <taxon>Aspergillaceae</taxon>
        <taxon>Aspergillus</taxon>
        <taxon>Aspergillus subgen. Nidulantes</taxon>
    </lineage>
</organism>
<reference evidence="3 4" key="1">
    <citation type="submission" date="2024-07" db="EMBL/GenBank/DDBJ databases">
        <title>Section-level genome sequencing and comparative genomics of Aspergillus sections Usti and Cavernicolus.</title>
        <authorList>
            <consortium name="Lawrence Berkeley National Laboratory"/>
            <person name="Nybo J.L."/>
            <person name="Vesth T.C."/>
            <person name="Theobald S."/>
            <person name="Frisvad J.C."/>
            <person name="Larsen T.O."/>
            <person name="Kjaerboelling I."/>
            <person name="Rothschild-Mancinelli K."/>
            <person name="Lyhne E.K."/>
            <person name="Kogle M.E."/>
            <person name="Barry K."/>
            <person name="Clum A."/>
            <person name="Na H."/>
            <person name="Ledsgaard L."/>
            <person name="Lin J."/>
            <person name="Lipzen A."/>
            <person name="Kuo A."/>
            <person name="Riley R."/>
            <person name="Mondo S."/>
            <person name="Labutti K."/>
            <person name="Haridas S."/>
            <person name="Pangalinan J."/>
            <person name="Salamov A.A."/>
            <person name="Simmons B.A."/>
            <person name="Magnuson J.K."/>
            <person name="Chen J."/>
            <person name="Drula E."/>
            <person name="Henrissat B."/>
            <person name="Wiebenga A."/>
            <person name="Lubbers R.J."/>
            <person name="Gomes A.C."/>
            <person name="Macurrencykelacurrency M.R."/>
            <person name="Stajich J."/>
            <person name="Grigoriev I.V."/>
            <person name="Mortensen U.H."/>
            <person name="De Vries R.P."/>
            <person name="Baker S.E."/>
            <person name="Andersen M.R."/>
        </authorList>
    </citation>
    <scope>NUCLEOTIDE SEQUENCE [LARGE SCALE GENOMIC DNA]</scope>
    <source>
        <strain evidence="3 4">CBS 449.75</strain>
    </source>
</reference>
<protein>
    <submittedName>
        <fullName evidence="3">Uncharacterized protein</fullName>
    </submittedName>
</protein>
<sequence length="93" mass="10532">MTILLCYLEGVDIWGFSAVSIANACYYEVTGLYFFMKLRLESTFQQARLETDINLSVAASETEKREVETLCKSSRVNVPRDDQHTPPPLSPLL</sequence>
<proteinExistence type="predicted"/>
<keyword evidence="2" id="KW-0812">Transmembrane</keyword>
<evidence type="ECO:0000313" key="4">
    <source>
        <dbReference type="Proteomes" id="UP001610432"/>
    </source>
</evidence>
<comment type="caution">
    <text evidence="3">The sequence shown here is derived from an EMBL/GenBank/DDBJ whole genome shotgun (WGS) entry which is preliminary data.</text>
</comment>
<name>A0ABR4M2T7_9EURO</name>
<evidence type="ECO:0000313" key="3">
    <source>
        <dbReference type="EMBL" id="KAL2870253.1"/>
    </source>
</evidence>
<dbReference type="EMBL" id="JBFXLQ010000006">
    <property type="protein sequence ID" value="KAL2870253.1"/>
    <property type="molecule type" value="Genomic_DNA"/>
</dbReference>
<keyword evidence="2" id="KW-1133">Transmembrane helix</keyword>
<feature type="region of interest" description="Disordered" evidence="1">
    <location>
        <begin position="73"/>
        <end position="93"/>
    </location>
</feature>
<evidence type="ECO:0000256" key="2">
    <source>
        <dbReference type="SAM" id="Phobius"/>
    </source>
</evidence>
<feature type="transmembrane region" description="Helical" evidence="2">
    <location>
        <begin position="13"/>
        <end position="35"/>
    </location>
</feature>
<accession>A0ABR4M2T7</accession>
<dbReference type="RefSeq" id="XP_070889232.1">
    <property type="nucleotide sequence ID" value="XM_071026607.1"/>
</dbReference>
<keyword evidence="4" id="KW-1185">Reference proteome</keyword>